<keyword evidence="4" id="KW-1185">Reference proteome</keyword>
<keyword evidence="2" id="KW-0645">Protease</keyword>
<name>A0A9D4SN75_RHISA</name>
<dbReference type="PANTHER" id="PTHR11802">
    <property type="entry name" value="SERINE PROTEASE FAMILY S10 SERINE CARBOXYPEPTIDASE"/>
    <property type="match status" value="1"/>
</dbReference>
<keyword evidence="2" id="KW-0378">Hydrolase</keyword>
<protein>
    <recommendedName>
        <fullName evidence="2">Carboxypeptidase</fullName>
        <ecNumber evidence="2">3.4.16.-</ecNumber>
    </recommendedName>
</protein>
<dbReference type="Gene3D" id="3.40.50.1820">
    <property type="entry name" value="alpha/beta hydrolase"/>
    <property type="match status" value="1"/>
</dbReference>
<evidence type="ECO:0000313" key="4">
    <source>
        <dbReference type="Proteomes" id="UP000821837"/>
    </source>
</evidence>
<comment type="caution">
    <text evidence="3">The sequence shown here is derived from an EMBL/GenBank/DDBJ whole genome shotgun (WGS) entry which is preliminary data.</text>
</comment>
<dbReference type="SUPFAM" id="SSF53474">
    <property type="entry name" value="alpha/beta-Hydrolases"/>
    <property type="match status" value="1"/>
</dbReference>
<dbReference type="Pfam" id="PF00450">
    <property type="entry name" value="Peptidase_S10"/>
    <property type="match status" value="1"/>
</dbReference>
<dbReference type="InterPro" id="IPR029058">
    <property type="entry name" value="AB_hydrolase_fold"/>
</dbReference>
<evidence type="ECO:0000256" key="1">
    <source>
        <dbReference type="ARBA" id="ARBA00009431"/>
    </source>
</evidence>
<dbReference type="PRINTS" id="PR00724">
    <property type="entry name" value="CRBOXYPTASEC"/>
</dbReference>
<dbReference type="InterPro" id="IPR018202">
    <property type="entry name" value="Ser_caboxypep_ser_AS"/>
</dbReference>
<organism evidence="3 4">
    <name type="scientific">Rhipicephalus sanguineus</name>
    <name type="common">Brown dog tick</name>
    <name type="synonym">Ixodes sanguineus</name>
    <dbReference type="NCBI Taxonomy" id="34632"/>
    <lineage>
        <taxon>Eukaryota</taxon>
        <taxon>Metazoa</taxon>
        <taxon>Ecdysozoa</taxon>
        <taxon>Arthropoda</taxon>
        <taxon>Chelicerata</taxon>
        <taxon>Arachnida</taxon>
        <taxon>Acari</taxon>
        <taxon>Parasitiformes</taxon>
        <taxon>Ixodida</taxon>
        <taxon>Ixodoidea</taxon>
        <taxon>Ixodidae</taxon>
        <taxon>Rhipicephalinae</taxon>
        <taxon>Rhipicephalus</taxon>
        <taxon>Rhipicephalus</taxon>
    </lineage>
</organism>
<dbReference type="GO" id="GO:0006508">
    <property type="term" value="P:proteolysis"/>
    <property type="evidence" value="ECO:0007669"/>
    <property type="project" value="UniProtKB-KW"/>
</dbReference>
<dbReference type="AlphaFoldDB" id="A0A9D4SN75"/>
<keyword evidence="2" id="KW-0732">Signal</keyword>
<evidence type="ECO:0000256" key="2">
    <source>
        <dbReference type="RuleBase" id="RU361156"/>
    </source>
</evidence>
<dbReference type="EMBL" id="JABSTV010001255">
    <property type="protein sequence ID" value="KAH7936213.1"/>
    <property type="molecule type" value="Genomic_DNA"/>
</dbReference>
<dbReference type="VEuPathDB" id="VectorBase:RSAN_044422"/>
<reference evidence="3" key="2">
    <citation type="submission" date="2021-09" db="EMBL/GenBank/DDBJ databases">
        <authorList>
            <person name="Jia N."/>
            <person name="Wang J."/>
            <person name="Shi W."/>
            <person name="Du L."/>
            <person name="Sun Y."/>
            <person name="Zhan W."/>
            <person name="Jiang J."/>
            <person name="Wang Q."/>
            <person name="Zhang B."/>
            <person name="Ji P."/>
            <person name="Sakyi L.B."/>
            <person name="Cui X."/>
            <person name="Yuan T."/>
            <person name="Jiang B."/>
            <person name="Yang W."/>
            <person name="Lam T.T.-Y."/>
            <person name="Chang Q."/>
            <person name="Ding S."/>
            <person name="Wang X."/>
            <person name="Zhu J."/>
            <person name="Ruan X."/>
            <person name="Zhao L."/>
            <person name="Wei J."/>
            <person name="Que T."/>
            <person name="Du C."/>
            <person name="Cheng J."/>
            <person name="Dai P."/>
            <person name="Han X."/>
            <person name="Huang E."/>
            <person name="Gao Y."/>
            <person name="Liu J."/>
            <person name="Shao H."/>
            <person name="Ye R."/>
            <person name="Li L."/>
            <person name="Wei W."/>
            <person name="Wang X."/>
            <person name="Wang C."/>
            <person name="Huo Q."/>
            <person name="Li W."/>
            <person name="Guo W."/>
            <person name="Chen H."/>
            <person name="Chen S."/>
            <person name="Zhou L."/>
            <person name="Zhou L."/>
            <person name="Ni X."/>
            <person name="Tian J."/>
            <person name="Zhou Y."/>
            <person name="Sheng Y."/>
            <person name="Liu T."/>
            <person name="Pan Y."/>
            <person name="Xia L."/>
            <person name="Li J."/>
            <person name="Zhao F."/>
            <person name="Cao W."/>
        </authorList>
    </citation>
    <scope>NUCLEOTIDE SEQUENCE</scope>
    <source>
        <strain evidence="3">Rsan-2018</strain>
        <tissue evidence="3">Larvae</tissue>
    </source>
</reference>
<dbReference type="Proteomes" id="UP000821837">
    <property type="component" value="Unassembled WGS sequence"/>
</dbReference>
<comment type="similarity">
    <text evidence="1 2">Belongs to the peptidase S10 family.</text>
</comment>
<dbReference type="InterPro" id="IPR001563">
    <property type="entry name" value="Peptidase_S10"/>
</dbReference>
<accession>A0A9D4SN75</accession>
<dbReference type="PROSITE" id="PS00131">
    <property type="entry name" value="CARBOXYPEPT_SER_SER"/>
    <property type="match status" value="1"/>
</dbReference>
<feature type="chain" id="PRO_5039760580" description="Carboxypeptidase" evidence="2">
    <location>
        <begin position="19"/>
        <end position="223"/>
    </location>
</feature>
<evidence type="ECO:0000313" key="3">
    <source>
        <dbReference type="EMBL" id="KAH7936213.1"/>
    </source>
</evidence>
<gene>
    <name evidence="3" type="ORF">HPB52_020087</name>
</gene>
<reference evidence="3" key="1">
    <citation type="journal article" date="2020" name="Cell">
        <title>Large-Scale Comparative Analyses of Tick Genomes Elucidate Their Genetic Diversity and Vector Capacities.</title>
        <authorList>
            <consortium name="Tick Genome and Microbiome Consortium (TIGMIC)"/>
            <person name="Jia N."/>
            <person name="Wang J."/>
            <person name="Shi W."/>
            <person name="Du L."/>
            <person name="Sun Y."/>
            <person name="Zhan W."/>
            <person name="Jiang J.F."/>
            <person name="Wang Q."/>
            <person name="Zhang B."/>
            <person name="Ji P."/>
            <person name="Bell-Sakyi L."/>
            <person name="Cui X.M."/>
            <person name="Yuan T.T."/>
            <person name="Jiang B.G."/>
            <person name="Yang W.F."/>
            <person name="Lam T.T."/>
            <person name="Chang Q.C."/>
            <person name="Ding S.J."/>
            <person name="Wang X.J."/>
            <person name="Zhu J.G."/>
            <person name="Ruan X.D."/>
            <person name="Zhao L."/>
            <person name="Wei J.T."/>
            <person name="Ye R.Z."/>
            <person name="Que T.C."/>
            <person name="Du C.H."/>
            <person name="Zhou Y.H."/>
            <person name="Cheng J.X."/>
            <person name="Dai P.F."/>
            <person name="Guo W.B."/>
            <person name="Han X.H."/>
            <person name="Huang E.J."/>
            <person name="Li L.F."/>
            <person name="Wei W."/>
            <person name="Gao Y.C."/>
            <person name="Liu J.Z."/>
            <person name="Shao H.Z."/>
            <person name="Wang X."/>
            <person name="Wang C.C."/>
            <person name="Yang T.C."/>
            <person name="Huo Q.B."/>
            <person name="Li W."/>
            <person name="Chen H.Y."/>
            <person name="Chen S.E."/>
            <person name="Zhou L.G."/>
            <person name="Ni X.B."/>
            <person name="Tian J.H."/>
            <person name="Sheng Y."/>
            <person name="Liu T."/>
            <person name="Pan Y.S."/>
            <person name="Xia L.Y."/>
            <person name="Li J."/>
            <person name="Zhao F."/>
            <person name="Cao W.C."/>
        </authorList>
    </citation>
    <scope>NUCLEOTIDE SEQUENCE</scope>
    <source>
        <strain evidence="3">Rsan-2018</strain>
    </source>
</reference>
<feature type="signal peptide" evidence="2">
    <location>
        <begin position="1"/>
        <end position="18"/>
    </location>
</feature>
<dbReference type="EC" id="3.4.16.-" evidence="2"/>
<dbReference type="PANTHER" id="PTHR11802:SF201">
    <property type="entry name" value="CARBOXYPEPTIDASE"/>
    <property type="match status" value="1"/>
</dbReference>
<keyword evidence="2" id="KW-0121">Carboxypeptidase</keyword>
<sequence length="223" mass="24914">MTARIVLVFSTLPLLSVAFDQSTVEVKNLPGLEARINFRHYSGFLSGAEGRMLHYWFVESQRSPSDDPVLLWMNGGPGCSSLIGLSMELGPFRIDPSGMKVTLNPFSWNKVANIIFLEAPAGTGYSYDPSGSNSTDDHSITEDNYRAVLEFFENFPQFKPNEFYVTGESYAGIFVPLLAQRLLEEPHGINLKGYTIGNGFLDFELYGKAIMFFGYYHGLFGEE</sequence>
<dbReference type="GO" id="GO:0004185">
    <property type="term" value="F:serine-type carboxypeptidase activity"/>
    <property type="evidence" value="ECO:0007669"/>
    <property type="project" value="UniProtKB-UniRule"/>
</dbReference>
<proteinExistence type="inferred from homology"/>